<comment type="caution">
    <text evidence="1">The sequence shown here is derived from an EMBL/GenBank/DDBJ whole genome shotgun (WGS) entry which is preliminary data.</text>
</comment>
<protein>
    <submittedName>
        <fullName evidence="1">Uncharacterized protein</fullName>
    </submittedName>
</protein>
<gene>
    <name evidence="1" type="ORF">NUW54_g1238</name>
</gene>
<name>A0ACC1Q9B5_9APHY</name>
<evidence type="ECO:0000313" key="1">
    <source>
        <dbReference type="EMBL" id="KAJ3014696.1"/>
    </source>
</evidence>
<accession>A0ACC1Q9B5</accession>
<dbReference type="Proteomes" id="UP001144978">
    <property type="component" value="Unassembled WGS sequence"/>
</dbReference>
<reference evidence="1" key="1">
    <citation type="submission" date="2022-08" db="EMBL/GenBank/DDBJ databases">
        <title>Genome Sequence of Pycnoporus sanguineus.</title>
        <authorList>
            <person name="Buettner E."/>
        </authorList>
    </citation>
    <scope>NUCLEOTIDE SEQUENCE</scope>
    <source>
        <strain evidence="1">CG-C14</strain>
    </source>
</reference>
<keyword evidence="2" id="KW-1185">Reference proteome</keyword>
<organism evidence="1 2">
    <name type="scientific">Trametes sanguinea</name>
    <dbReference type="NCBI Taxonomy" id="158606"/>
    <lineage>
        <taxon>Eukaryota</taxon>
        <taxon>Fungi</taxon>
        <taxon>Dikarya</taxon>
        <taxon>Basidiomycota</taxon>
        <taxon>Agaricomycotina</taxon>
        <taxon>Agaricomycetes</taxon>
        <taxon>Polyporales</taxon>
        <taxon>Polyporaceae</taxon>
        <taxon>Trametes</taxon>
    </lineage>
</organism>
<sequence length="374" mass="40997">MLSGIAIHALWARRELIGGPQTNILKHGKASACPIEGKCRCRLAVMVLPTRKIGDTDVTAIGYGAMGIAAFYGSPLPDEERLKILDAVYDNGCTNWDTADVYADSEVLIGKWLKKTGKRNDIFLATKFGYTQSIPTTTICGDPEYVPKALAKSLDRLGVESVDLWYRPPLTVRAMAEQVKAGKVKYLGLSEVSAETLRRAHKVHPISAVQVEYSPFALDIEDEQIGLLKTARKLGVKIVAYSPVGRGLLTGKFKSPDDLPENDGRRYLPRFSKENFPKVLQVVDSITKISAKYNATPAQICLAWLLAQGEDIIPIPGTTKVANLKENLGALDVKLTPQDVEEIRKIAVVADKTVGPRYHEAGMKLLFVDTPPLE</sequence>
<evidence type="ECO:0000313" key="2">
    <source>
        <dbReference type="Proteomes" id="UP001144978"/>
    </source>
</evidence>
<dbReference type="EMBL" id="JANSHE010000197">
    <property type="protein sequence ID" value="KAJ3014696.1"/>
    <property type="molecule type" value="Genomic_DNA"/>
</dbReference>
<proteinExistence type="predicted"/>